<reference evidence="1" key="1">
    <citation type="submission" date="2014-09" db="EMBL/GenBank/DDBJ databases">
        <authorList>
            <person name="Magalhaes I.L.F."/>
            <person name="Oliveira U."/>
            <person name="Santos F.R."/>
            <person name="Vidigal T.H.D.A."/>
            <person name="Brescovit A.D."/>
            <person name="Santos A.J."/>
        </authorList>
    </citation>
    <scope>NUCLEOTIDE SEQUENCE</scope>
    <source>
        <tissue evidence="1">Shoot tissue taken approximately 20 cm above the soil surface</tissue>
    </source>
</reference>
<evidence type="ECO:0000313" key="1">
    <source>
        <dbReference type="EMBL" id="JAE06898.1"/>
    </source>
</evidence>
<sequence length="36" mass="3622">MGVGASSPSACACSPLTTIRRASRSSRTSCFAASIM</sequence>
<dbReference type="EMBL" id="GBRH01190998">
    <property type="protein sequence ID" value="JAE06898.1"/>
    <property type="molecule type" value="Transcribed_RNA"/>
</dbReference>
<dbReference type="AlphaFoldDB" id="A0A0A9FF52"/>
<protein>
    <submittedName>
        <fullName evidence="1">RR9</fullName>
    </submittedName>
</protein>
<reference evidence="1" key="2">
    <citation type="journal article" date="2015" name="Data Brief">
        <title>Shoot transcriptome of the giant reed, Arundo donax.</title>
        <authorList>
            <person name="Barrero R.A."/>
            <person name="Guerrero F.D."/>
            <person name="Moolhuijzen P."/>
            <person name="Goolsby J.A."/>
            <person name="Tidwell J."/>
            <person name="Bellgard S.E."/>
            <person name="Bellgard M.I."/>
        </authorList>
    </citation>
    <scope>NUCLEOTIDE SEQUENCE</scope>
    <source>
        <tissue evidence="1">Shoot tissue taken approximately 20 cm above the soil surface</tissue>
    </source>
</reference>
<name>A0A0A9FF52_ARUDO</name>
<proteinExistence type="predicted"/>
<accession>A0A0A9FF52</accession>
<organism evidence="1">
    <name type="scientific">Arundo donax</name>
    <name type="common">Giant reed</name>
    <name type="synonym">Donax arundinaceus</name>
    <dbReference type="NCBI Taxonomy" id="35708"/>
    <lineage>
        <taxon>Eukaryota</taxon>
        <taxon>Viridiplantae</taxon>
        <taxon>Streptophyta</taxon>
        <taxon>Embryophyta</taxon>
        <taxon>Tracheophyta</taxon>
        <taxon>Spermatophyta</taxon>
        <taxon>Magnoliopsida</taxon>
        <taxon>Liliopsida</taxon>
        <taxon>Poales</taxon>
        <taxon>Poaceae</taxon>
        <taxon>PACMAD clade</taxon>
        <taxon>Arundinoideae</taxon>
        <taxon>Arundineae</taxon>
        <taxon>Arundo</taxon>
    </lineage>
</organism>